<protein>
    <submittedName>
        <fullName evidence="3">Uncharacterized protein</fullName>
    </submittedName>
</protein>
<reference evidence="3 4" key="1">
    <citation type="journal article" date="2018" name="IMA Fungus">
        <title>IMA Genome-F 9: Draft genome sequence of Annulohypoxylon stygium, Aspergillus mulundensis, Berkeleyomyces basicola (syn. Thielaviopsis basicola), Ceratocystis smalleyi, two Cercospora beticola strains, Coleophoma cylindrospora, Fusarium fracticaudum, Phialophora cf. hyalina, and Morchella septimelata.</title>
        <authorList>
            <person name="Wingfield B.D."/>
            <person name="Bills G.F."/>
            <person name="Dong Y."/>
            <person name="Huang W."/>
            <person name="Nel W.J."/>
            <person name="Swalarsk-Parry B.S."/>
            <person name="Vaghefi N."/>
            <person name="Wilken P.M."/>
            <person name="An Z."/>
            <person name="de Beer Z.W."/>
            <person name="De Vos L."/>
            <person name="Chen L."/>
            <person name="Duong T.A."/>
            <person name="Gao Y."/>
            <person name="Hammerbacher A."/>
            <person name="Kikkert J.R."/>
            <person name="Li Y."/>
            <person name="Li H."/>
            <person name="Li K."/>
            <person name="Li Q."/>
            <person name="Liu X."/>
            <person name="Ma X."/>
            <person name="Naidoo K."/>
            <person name="Pethybridge S.J."/>
            <person name="Sun J."/>
            <person name="Steenkamp E.T."/>
            <person name="van der Nest M.A."/>
            <person name="van Wyk S."/>
            <person name="Wingfield M.J."/>
            <person name="Xiong C."/>
            <person name="Yue Q."/>
            <person name="Zhang X."/>
        </authorList>
    </citation>
    <scope>NUCLEOTIDE SEQUENCE [LARGE SCALE GENOMIC DNA]</scope>
    <source>
        <strain evidence="3 4">BP 5553</strain>
    </source>
</reference>
<evidence type="ECO:0000256" key="1">
    <source>
        <dbReference type="ARBA" id="ARBA00022737"/>
    </source>
</evidence>
<dbReference type="STRING" id="2656787.A0A370TUE4"/>
<dbReference type="InterPro" id="IPR011990">
    <property type="entry name" value="TPR-like_helical_dom_sf"/>
</dbReference>
<keyword evidence="4" id="KW-1185">Reference proteome</keyword>
<accession>A0A370TUE4</accession>
<gene>
    <name evidence="3" type="ORF">BP5553_03470</name>
</gene>
<proteinExistence type="predicted"/>
<dbReference type="GeneID" id="43596319"/>
<dbReference type="RefSeq" id="XP_031871786.1">
    <property type="nucleotide sequence ID" value="XM_032012093.1"/>
</dbReference>
<evidence type="ECO:0000313" key="4">
    <source>
        <dbReference type="Proteomes" id="UP000254866"/>
    </source>
</evidence>
<evidence type="ECO:0000313" key="3">
    <source>
        <dbReference type="EMBL" id="RDL39130.1"/>
    </source>
</evidence>
<dbReference type="AlphaFoldDB" id="A0A370TUE4"/>
<comment type="caution">
    <text evidence="3">The sequence shown here is derived from an EMBL/GenBank/DDBJ whole genome shotgun (WGS) entry which is preliminary data.</text>
</comment>
<dbReference type="Proteomes" id="UP000254866">
    <property type="component" value="Unassembled WGS sequence"/>
</dbReference>
<dbReference type="SUPFAM" id="SSF48452">
    <property type="entry name" value="TPR-like"/>
    <property type="match status" value="1"/>
</dbReference>
<sequence length="85" mass="9387">MVNSAADEEGLGPVERGRKRYYQKDYAGALTAFTEAVNTSTGHLLLTALDHRAAAYEKLQQLQPALRDAKRMIDLKPEISKASPQ</sequence>
<keyword evidence="1" id="KW-0677">Repeat</keyword>
<dbReference type="Gene3D" id="1.25.40.10">
    <property type="entry name" value="Tetratricopeptide repeat domain"/>
    <property type="match status" value="1"/>
</dbReference>
<dbReference type="OrthoDB" id="629492at2759"/>
<name>A0A370TUE4_9HELO</name>
<dbReference type="PANTHER" id="PTHR22904:SF523">
    <property type="entry name" value="STRESS-INDUCED-PHOSPHOPROTEIN 1"/>
    <property type="match status" value="1"/>
</dbReference>
<organism evidence="3 4">
    <name type="scientific">Venustampulla echinocandica</name>
    <dbReference type="NCBI Taxonomy" id="2656787"/>
    <lineage>
        <taxon>Eukaryota</taxon>
        <taxon>Fungi</taxon>
        <taxon>Dikarya</taxon>
        <taxon>Ascomycota</taxon>
        <taxon>Pezizomycotina</taxon>
        <taxon>Leotiomycetes</taxon>
        <taxon>Helotiales</taxon>
        <taxon>Pleuroascaceae</taxon>
        <taxon>Venustampulla</taxon>
    </lineage>
</organism>
<keyword evidence="2" id="KW-0802">TPR repeat</keyword>
<dbReference type="EMBL" id="NPIC01000002">
    <property type="protein sequence ID" value="RDL39130.1"/>
    <property type="molecule type" value="Genomic_DNA"/>
</dbReference>
<dbReference type="PANTHER" id="PTHR22904">
    <property type="entry name" value="TPR REPEAT CONTAINING PROTEIN"/>
    <property type="match status" value="1"/>
</dbReference>
<evidence type="ECO:0000256" key="2">
    <source>
        <dbReference type="ARBA" id="ARBA00022803"/>
    </source>
</evidence>
<dbReference type="GO" id="GO:0051879">
    <property type="term" value="F:Hsp90 protein binding"/>
    <property type="evidence" value="ECO:0007669"/>
    <property type="project" value="TreeGrafter"/>
</dbReference>